<proteinExistence type="predicted"/>
<keyword evidence="2" id="KW-1185">Reference proteome</keyword>
<organism evidence="1 2">
    <name type="scientific">Botrytis tulipae</name>
    <dbReference type="NCBI Taxonomy" id="87230"/>
    <lineage>
        <taxon>Eukaryota</taxon>
        <taxon>Fungi</taxon>
        <taxon>Dikarya</taxon>
        <taxon>Ascomycota</taxon>
        <taxon>Pezizomycotina</taxon>
        <taxon>Leotiomycetes</taxon>
        <taxon>Helotiales</taxon>
        <taxon>Sclerotiniaceae</taxon>
        <taxon>Botrytis</taxon>
    </lineage>
</organism>
<name>A0A4Z1F497_9HELO</name>
<dbReference type="OrthoDB" id="10274643at2759"/>
<reference evidence="1 2" key="1">
    <citation type="submission" date="2017-12" db="EMBL/GenBank/DDBJ databases">
        <title>Comparative genomics of Botrytis spp.</title>
        <authorList>
            <person name="Valero-Jimenez C.A."/>
            <person name="Tapia P."/>
            <person name="Veloso J."/>
            <person name="Silva-Moreno E."/>
            <person name="Staats M."/>
            <person name="Valdes J.H."/>
            <person name="Van Kan J.A.L."/>
        </authorList>
    </citation>
    <scope>NUCLEOTIDE SEQUENCE [LARGE SCALE GENOMIC DNA]</scope>
    <source>
        <strain evidence="1 2">Bt9001</strain>
    </source>
</reference>
<evidence type="ECO:0000313" key="2">
    <source>
        <dbReference type="Proteomes" id="UP000297777"/>
    </source>
</evidence>
<protein>
    <submittedName>
        <fullName evidence="1">Uncharacterized protein</fullName>
    </submittedName>
</protein>
<evidence type="ECO:0000313" key="1">
    <source>
        <dbReference type="EMBL" id="TGO16321.1"/>
    </source>
</evidence>
<accession>A0A4Z1F497</accession>
<comment type="caution">
    <text evidence="1">The sequence shown here is derived from an EMBL/GenBank/DDBJ whole genome shotgun (WGS) entry which is preliminary data.</text>
</comment>
<dbReference type="AlphaFoldDB" id="A0A4Z1F497"/>
<dbReference type="EMBL" id="PQXH01000029">
    <property type="protein sequence ID" value="TGO16321.1"/>
    <property type="molecule type" value="Genomic_DNA"/>
</dbReference>
<dbReference type="Proteomes" id="UP000297777">
    <property type="component" value="Unassembled WGS sequence"/>
</dbReference>
<gene>
    <name evidence="1" type="ORF">BTUL_0029g00100</name>
</gene>
<sequence length="68" mass="7849">MQVEKKPTVTNGNVTDLKHDSLSDHMVDSWLWNMKRSIALYVAVIDTPSEEEQYITRPKCSDTIKPAW</sequence>